<evidence type="ECO:0000256" key="6">
    <source>
        <dbReference type="ARBA" id="ARBA00023012"/>
    </source>
</evidence>
<evidence type="ECO:0000256" key="3">
    <source>
        <dbReference type="ARBA" id="ARBA00022553"/>
    </source>
</evidence>
<keyword evidence="3" id="KW-0597">Phosphoprotein</keyword>
<keyword evidence="5" id="KW-0418">Kinase</keyword>
<dbReference type="InterPro" id="IPR036097">
    <property type="entry name" value="HisK_dim/P_sf"/>
</dbReference>
<dbReference type="AlphaFoldDB" id="A0A1G7PVI2"/>
<dbReference type="EMBL" id="FNBK01000011">
    <property type="protein sequence ID" value="SDF90261.1"/>
    <property type="molecule type" value="Genomic_DNA"/>
</dbReference>
<evidence type="ECO:0000256" key="5">
    <source>
        <dbReference type="ARBA" id="ARBA00022777"/>
    </source>
</evidence>
<dbReference type="PROSITE" id="PS50113">
    <property type="entry name" value="PAC"/>
    <property type="match status" value="2"/>
</dbReference>
<dbReference type="CDD" id="cd00082">
    <property type="entry name" value="HisKA"/>
    <property type="match status" value="1"/>
</dbReference>
<sequence length="641" mass="69030">MVTADLADAVLDLGNLLNGYEVERVATVSAIRRAMADTEPDCIVVTGKSPDGAWRRCVDAVRAVDATLPVVLVAPDGSERLAAAAVEVDVAAYVNLAAESDPSGRLAAAVEAANEWSSGDHSARRGSDAEAGSARPADYYRTLVETAGDPMYVLDADGNLRLYNEAMAERVGYEDADLVGESVERFTTPDSVATADAAIERLLANGGGTHETVEIDLLTAADERVPCEVSLAPVRDDEGAFAGSVGVVRDITDRRARERELERYKRIFETVPDVVFVFDADGVVETTNERATDVFGIDRADLIGRSYTDLLDADVFGREAVDRYLETVARLLDSDTDAPGRFEVTLTTPDGRERTYEVHVTLRSVDGEFRGTVGVMRDITDRTRRQAELERQNERLERFASVVSHDLRNPLEVARGRLELAQEHGDDRHLEHVDGAIDRMETIVDDLLALARQGTTVQDTQLVRLDRVARAAWEVVDTGDAALTVASDCTVRADGSRLQQLFENCFRNAVEHGSTGNRNSQSSGDAVEHGSTSSRTGSGDAVGQADTDGSAPSVSVRVGLVFDDDGEPDGFYVEDDGPGIPADQRDHLFEYGTAGSNGGMGLGLAIVKDIVDAHDWRIRIADGAAGTGARFEISGVTVREQ</sequence>
<dbReference type="SUPFAM" id="SSF55874">
    <property type="entry name" value="ATPase domain of HSP90 chaperone/DNA topoisomerase II/histidine kinase"/>
    <property type="match status" value="1"/>
</dbReference>
<name>A0A1G7PVI2_9EURY</name>
<dbReference type="SMART" id="SM00091">
    <property type="entry name" value="PAS"/>
    <property type="match status" value="2"/>
</dbReference>
<dbReference type="PROSITE" id="PS50112">
    <property type="entry name" value="PAS"/>
    <property type="match status" value="2"/>
</dbReference>
<dbReference type="InterPro" id="IPR003661">
    <property type="entry name" value="HisK_dim/P_dom"/>
</dbReference>
<feature type="domain" description="PAS" evidence="9">
    <location>
        <begin position="260"/>
        <end position="335"/>
    </location>
</feature>
<evidence type="ECO:0000259" key="8">
    <source>
        <dbReference type="PROSITE" id="PS50109"/>
    </source>
</evidence>
<reference evidence="12" key="1">
    <citation type="submission" date="2016-10" db="EMBL/GenBank/DDBJ databases">
        <authorList>
            <person name="Varghese N."/>
            <person name="Submissions S."/>
        </authorList>
    </citation>
    <scope>NUCLEOTIDE SEQUENCE [LARGE SCALE GENOMIC DNA]</scope>
    <source>
        <strain evidence="12">IBRC-M 10760</strain>
    </source>
</reference>
<feature type="domain" description="PAC" evidence="10">
    <location>
        <begin position="211"/>
        <end position="263"/>
    </location>
</feature>
<dbReference type="SMART" id="SM00388">
    <property type="entry name" value="HisKA"/>
    <property type="match status" value="1"/>
</dbReference>
<feature type="domain" description="Histidine kinase" evidence="8">
    <location>
        <begin position="402"/>
        <end position="634"/>
    </location>
</feature>
<dbReference type="PRINTS" id="PR00344">
    <property type="entry name" value="BCTRLSENSOR"/>
</dbReference>
<dbReference type="Pfam" id="PF02518">
    <property type="entry name" value="HATPase_c"/>
    <property type="match status" value="1"/>
</dbReference>
<dbReference type="InterPro" id="IPR036890">
    <property type="entry name" value="HATPase_C_sf"/>
</dbReference>
<dbReference type="InterPro" id="IPR000700">
    <property type="entry name" value="PAS-assoc_C"/>
</dbReference>
<dbReference type="Gene3D" id="1.10.287.130">
    <property type="match status" value="1"/>
</dbReference>
<comment type="catalytic activity">
    <reaction evidence="1">
        <text>ATP + protein L-histidine = ADP + protein N-phospho-L-histidine.</text>
        <dbReference type="EC" id="2.7.13.3"/>
    </reaction>
</comment>
<dbReference type="CDD" id="cd00130">
    <property type="entry name" value="PAS"/>
    <property type="match status" value="2"/>
</dbReference>
<organism evidence="11 12">
    <name type="scientific">Halorientalis regularis</name>
    <dbReference type="NCBI Taxonomy" id="660518"/>
    <lineage>
        <taxon>Archaea</taxon>
        <taxon>Methanobacteriati</taxon>
        <taxon>Methanobacteriota</taxon>
        <taxon>Stenosarchaea group</taxon>
        <taxon>Halobacteria</taxon>
        <taxon>Halobacteriales</taxon>
        <taxon>Haloarculaceae</taxon>
        <taxon>Halorientalis</taxon>
    </lineage>
</organism>
<dbReference type="InterPro" id="IPR005467">
    <property type="entry name" value="His_kinase_dom"/>
</dbReference>
<dbReference type="SUPFAM" id="SSF47384">
    <property type="entry name" value="Homodimeric domain of signal transducing histidine kinase"/>
    <property type="match status" value="1"/>
</dbReference>
<dbReference type="Gene3D" id="3.30.565.10">
    <property type="entry name" value="Histidine kinase-like ATPase, C-terminal domain"/>
    <property type="match status" value="1"/>
</dbReference>
<dbReference type="PROSITE" id="PS50109">
    <property type="entry name" value="HIS_KIN"/>
    <property type="match status" value="1"/>
</dbReference>
<keyword evidence="12" id="KW-1185">Reference proteome</keyword>
<dbReference type="Proteomes" id="UP000199076">
    <property type="component" value="Unassembled WGS sequence"/>
</dbReference>
<feature type="domain" description="PAS" evidence="9">
    <location>
        <begin position="136"/>
        <end position="206"/>
    </location>
</feature>
<evidence type="ECO:0000313" key="11">
    <source>
        <dbReference type="EMBL" id="SDF90261.1"/>
    </source>
</evidence>
<dbReference type="Pfam" id="PF00512">
    <property type="entry name" value="HisKA"/>
    <property type="match status" value="1"/>
</dbReference>
<dbReference type="CDD" id="cd00075">
    <property type="entry name" value="HATPase"/>
    <property type="match status" value="1"/>
</dbReference>
<evidence type="ECO:0000256" key="2">
    <source>
        <dbReference type="ARBA" id="ARBA00012438"/>
    </source>
</evidence>
<dbReference type="InterPro" id="IPR000014">
    <property type="entry name" value="PAS"/>
</dbReference>
<gene>
    <name evidence="11" type="ORF">SAMN05216218_11136</name>
</gene>
<dbReference type="STRING" id="660518.SAMN05216218_11136"/>
<dbReference type="GO" id="GO:0000155">
    <property type="term" value="F:phosphorelay sensor kinase activity"/>
    <property type="evidence" value="ECO:0007669"/>
    <property type="project" value="InterPro"/>
</dbReference>
<dbReference type="PANTHER" id="PTHR43711:SF1">
    <property type="entry name" value="HISTIDINE KINASE 1"/>
    <property type="match status" value="1"/>
</dbReference>
<evidence type="ECO:0000256" key="1">
    <source>
        <dbReference type="ARBA" id="ARBA00000085"/>
    </source>
</evidence>
<feature type="domain" description="PAC" evidence="10">
    <location>
        <begin position="340"/>
        <end position="391"/>
    </location>
</feature>
<dbReference type="NCBIfam" id="TIGR00229">
    <property type="entry name" value="sensory_box"/>
    <property type="match status" value="2"/>
</dbReference>
<evidence type="ECO:0000256" key="7">
    <source>
        <dbReference type="SAM" id="MobiDB-lite"/>
    </source>
</evidence>
<evidence type="ECO:0000256" key="4">
    <source>
        <dbReference type="ARBA" id="ARBA00022679"/>
    </source>
</evidence>
<keyword evidence="6" id="KW-0902">Two-component regulatory system</keyword>
<dbReference type="InterPro" id="IPR050736">
    <property type="entry name" value="Sensor_HK_Regulatory"/>
</dbReference>
<dbReference type="Gene3D" id="3.30.450.20">
    <property type="entry name" value="PAS domain"/>
    <property type="match status" value="2"/>
</dbReference>
<dbReference type="InterPro" id="IPR003594">
    <property type="entry name" value="HATPase_dom"/>
</dbReference>
<evidence type="ECO:0000259" key="10">
    <source>
        <dbReference type="PROSITE" id="PS50113"/>
    </source>
</evidence>
<dbReference type="SUPFAM" id="SSF55785">
    <property type="entry name" value="PYP-like sensor domain (PAS domain)"/>
    <property type="match status" value="2"/>
</dbReference>
<proteinExistence type="predicted"/>
<dbReference type="InterPro" id="IPR004358">
    <property type="entry name" value="Sig_transdc_His_kin-like_C"/>
</dbReference>
<dbReference type="InterPro" id="IPR035965">
    <property type="entry name" value="PAS-like_dom_sf"/>
</dbReference>
<dbReference type="SMART" id="SM00086">
    <property type="entry name" value="PAC"/>
    <property type="match status" value="2"/>
</dbReference>
<evidence type="ECO:0000313" key="12">
    <source>
        <dbReference type="Proteomes" id="UP000199076"/>
    </source>
</evidence>
<evidence type="ECO:0000259" key="9">
    <source>
        <dbReference type="PROSITE" id="PS50112"/>
    </source>
</evidence>
<dbReference type="EC" id="2.7.13.3" evidence="2"/>
<feature type="region of interest" description="Disordered" evidence="7">
    <location>
        <begin position="513"/>
        <end position="552"/>
    </location>
</feature>
<feature type="compositionally biased region" description="Polar residues" evidence="7">
    <location>
        <begin position="514"/>
        <end position="537"/>
    </location>
</feature>
<accession>A0A1G7PVI2</accession>
<dbReference type="InterPro" id="IPR013656">
    <property type="entry name" value="PAS_4"/>
</dbReference>
<dbReference type="PANTHER" id="PTHR43711">
    <property type="entry name" value="TWO-COMPONENT HISTIDINE KINASE"/>
    <property type="match status" value="1"/>
</dbReference>
<keyword evidence="4" id="KW-0808">Transferase</keyword>
<protein>
    <recommendedName>
        <fullName evidence="2">histidine kinase</fullName>
        <ecNumber evidence="2">2.7.13.3</ecNumber>
    </recommendedName>
</protein>
<dbReference type="InterPro" id="IPR001610">
    <property type="entry name" value="PAC"/>
</dbReference>
<dbReference type="Pfam" id="PF08448">
    <property type="entry name" value="PAS_4"/>
    <property type="match status" value="2"/>
</dbReference>
<dbReference type="SMART" id="SM00387">
    <property type="entry name" value="HATPase_c"/>
    <property type="match status" value="1"/>
</dbReference>